<proteinExistence type="predicted"/>
<evidence type="ECO:0000313" key="2">
    <source>
        <dbReference type="EMBL" id="GCC17517.1"/>
    </source>
</evidence>
<dbReference type="Proteomes" id="UP000287033">
    <property type="component" value="Unassembled WGS sequence"/>
</dbReference>
<organism evidence="2 3">
    <name type="scientific">Chiloscyllium punctatum</name>
    <name type="common">Brownbanded bambooshark</name>
    <name type="synonym">Hemiscyllium punctatum</name>
    <dbReference type="NCBI Taxonomy" id="137246"/>
    <lineage>
        <taxon>Eukaryota</taxon>
        <taxon>Metazoa</taxon>
        <taxon>Chordata</taxon>
        <taxon>Craniata</taxon>
        <taxon>Vertebrata</taxon>
        <taxon>Chondrichthyes</taxon>
        <taxon>Elasmobranchii</taxon>
        <taxon>Galeomorphii</taxon>
        <taxon>Galeoidea</taxon>
        <taxon>Orectolobiformes</taxon>
        <taxon>Hemiscylliidae</taxon>
        <taxon>Chiloscyllium</taxon>
    </lineage>
</organism>
<name>A0A401RHA3_CHIPU</name>
<keyword evidence="3" id="KW-1185">Reference proteome</keyword>
<dbReference type="EMBL" id="BEZZ01005512">
    <property type="protein sequence ID" value="GCC17517.1"/>
    <property type="molecule type" value="Genomic_DNA"/>
</dbReference>
<comment type="caution">
    <text evidence="2">The sequence shown here is derived from an EMBL/GenBank/DDBJ whole genome shotgun (WGS) entry which is preliminary data.</text>
</comment>
<reference evidence="2 3" key="1">
    <citation type="journal article" date="2018" name="Nat. Ecol. Evol.">
        <title>Shark genomes provide insights into elasmobranch evolution and the origin of vertebrates.</title>
        <authorList>
            <person name="Hara Y"/>
            <person name="Yamaguchi K"/>
            <person name="Onimaru K"/>
            <person name="Kadota M"/>
            <person name="Koyanagi M"/>
            <person name="Keeley SD"/>
            <person name="Tatsumi K"/>
            <person name="Tanaka K"/>
            <person name="Motone F"/>
            <person name="Kageyama Y"/>
            <person name="Nozu R"/>
            <person name="Adachi N"/>
            <person name="Nishimura O"/>
            <person name="Nakagawa R"/>
            <person name="Tanegashima C"/>
            <person name="Kiyatake I"/>
            <person name="Matsumoto R"/>
            <person name="Murakumo K"/>
            <person name="Nishida K"/>
            <person name="Terakita A"/>
            <person name="Kuratani S"/>
            <person name="Sato K"/>
            <person name="Hyodo S Kuraku.S."/>
        </authorList>
    </citation>
    <scope>NUCLEOTIDE SEQUENCE [LARGE SCALE GENOMIC DNA]</scope>
</reference>
<dbReference type="PROSITE" id="PS51848">
    <property type="entry name" value="BMERB"/>
    <property type="match status" value="1"/>
</dbReference>
<dbReference type="SMART" id="SM01203">
    <property type="entry name" value="DUF3585"/>
    <property type="match status" value="1"/>
</dbReference>
<dbReference type="PANTHER" id="PTHR23167:SF42">
    <property type="entry name" value="EH DOMAIN-BINDING PROTEIN 1-LIKE PROTEIN 1"/>
    <property type="match status" value="1"/>
</dbReference>
<evidence type="ECO:0000259" key="1">
    <source>
        <dbReference type="PROSITE" id="PS51848"/>
    </source>
</evidence>
<protein>
    <recommendedName>
        <fullName evidence="1">BMERB domain-containing protein</fullName>
    </recommendedName>
</protein>
<sequence length="135" mass="15782">NRFQPPYLSLDRHLLRNEKAGAWGGKGVLCRVCLPLSPYLNPATAFRGFLGSSRQVLEECNLLSLPRVEWKKTDAQQRRERLLLEELVSLVNKRDSLVRDLDAKERLAEEEDARLERGLQHRRQKYSRREKCVIN</sequence>
<dbReference type="InterPro" id="IPR022735">
    <property type="entry name" value="bMERB_dom"/>
</dbReference>
<feature type="domain" description="BMERB" evidence="1">
    <location>
        <begin position="1"/>
        <end position="117"/>
    </location>
</feature>
<gene>
    <name evidence="2" type="ORF">chiPu_0022002</name>
</gene>
<dbReference type="AlphaFoldDB" id="A0A401RHA3"/>
<dbReference type="STRING" id="137246.A0A401RHA3"/>
<dbReference type="Pfam" id="PF12130">
    <property type="entry name" value="bMERB_dom"/>
    <property type="match status" value="1"/>
</dbReference>
<evidence type="ECO:0000313" key="3">
    <source>
        <dbReference type="Proteomes" id="UP000287033"/>
    </source>
</evidence>
<feature type="non-terminal residue" evidence="2">
    <location>
        <position position="1"/>
    </location>
</feature>
<accession>A0A401RHA3</accession>
<dbReference type="InterPro" id="IPR050540">
    <property type="entry name" value="F-actin_Monoox_Mical"/>
</dbReference>
<dbReference type="PANTHER" id="PTHR23167">
    <property type="entry name" value="CALPONIN HOMOLOGY DOMAIN-CONTAINING PROTEIN DDB_G0272472-RELATED"/>
    <property type="match status" value="1"/>
</dbReference>